<dbReference type="PRINTS" id="PR00503">
    <property type="entry name" value="BROMODOMAIN"/>
</dbReference>
<evidence type="ECO:0000256" key="1">
    <source>
        <dbReference type="ARBA" id="ARBA00004123"/>
    </source>
</evidence>
<evidence type="ECO:0000259" key="12">
    <source>
        <dbReference type="PROSITE" id="PS50016"/>
    </source>
</evidence>
<keyword evidence="7" id="KW-0539">Nucleus</keyword>
<evidence type="ECO:0000313" key="17">
    <source>
        <dbReference type="Proteomes" id="UP000235965"/>
    </source>
</evidence>
<reference evidence="16 17" key="1">
    <citation type="submission" date="2017-12" db="EMBL/GenBank/DDBJ databases">
        <title>Hemimetabolous genomes reveal molecular basis of termite eusociality.</title>
        <authorList>
            <person name="Harrison M.C."/>
            <person name="Jongepier E."/>
            <person name="Robertson H.M."/>
            <person name="Arning N."/>
            <person name="Bitard-Feildel T."/>
            <person name="Chao H."/>
            <person name="Childers C.P."/>
            <person name="Dinh H."/>
            <person name="Doddapaneni H."/>
            <person name="Dugan S."/>
            <person name="Gowin J."/>
            <person name="Greiner C."/>
            <person name="Han Y."/>
            <person name="Hu H."/>
            <person name="Hughes D.S.T."/>
            <person name="Huylmans A.-K."/>
            <person name="Kemena C."/>
            <person name="Kremer L.P.M."/>
            <person name="Lee S.L."/>
            <person name="Lopez-Ezquerra A."/>
            <person name="Mallet L."/>
            <person name="Monroy-Kuhn J.M."/>
            <person name="Moser A."/>
            <person name="Murali S.C."/>
            <person name="Muzny D.M."/>
            <person name="Otani S."/>
            <person name="Piulachs M.-D."/>
            <person name="Poelchau M."/>
            <person name="Qu J."/>
            <person name="Schaub F."/>
            <person name="Wada-Katsumata A."/>
            <person name="Worley K.C."/>
            <person name="Xie Q."/>
            <person name="Ylla G."/>
            <person name="Poulsen M."/>
            <person name="Gibbs R.A."/>
            <person name="Schal C."/>
            <person name="Richards S."/>
            <person name="Belles X."/>
            <person name="Korb J."/>
            <person name="Bornberg-Bauer E."/>
        </authorList>
    </citation>
    <scope>NUCLEOTIDE SEQUENCE [LARGE SCALE GENOMIC DNA]</scope>
    <source>
        <tissue evidence="16">Whole body</tissue>
    </source>
</reference>
<dbReference type="InterPro" id="IPR001965">
    <property type="entry name" value="Znf_PHD"/>
</dbReference>
<dbReference type="GO" id="GO:0005634">
    <property type="term" value="C:nucleus"/>
    <property type="evidence" value="ECO:0007669"/>
    <property type="project" value="UniProtKB-SubCell"/>
</dbReference>
<proteinExistence type="predicted"/>
<feature type="region of interest" description="Disordered" evidence="10">
    <location>
        <begin position="1338"/>
        <end position="1364"/>
    </location>
</feature>
<feature type="compositionally biased region" description="Polar residues" evidence="10">
    <location>
        <begin position="745"/>
        <end position="758"/>
    </location>
</feature>
<protein>
    <submittedName>
        <fullName evidence="16">Peregrin</fullName>
    </submittedName>
</protein>
<dbReference type="PANTHER" id="PTHR13793">
    <property type="entry name" value="PHD FINGER PROTEINS"/>
    <property type="match status" value="1"/>
</dbReference>
<evidence type="ECO:0000259" key="15">
    <source>
        <dbReference type="PROSITE" id="PS51805"/>
    </source>
</evidence>
<dbReference type="CDD" id="cd05839">
    <property type="entry name" value="PWWP_BRPF"/>
    <property type="match status" value="1"/>
</dbReference>
<feature type="compositionally biased region" description="Polar residues" evidence="10">
    <location>
        <begin position="981"/>
        <end position="1025"/>
    </location>
</feature>
<feature type="compositionally biased region" description="Acidic residues" evidence="10">
    <location>
        <begin position="872"/>
        <end position="893"/>
    </location>
</feature>
<dbReference type="InterPro" id="IPR019786">
    <property type="entry name" value="Zinc_finger_PHD-type_CS"/>
</dbReference>
<dbReference type="SUPFAM" id="SSF63748">
    <property type="entry name" value="Tudor/PWWP/MBT"/>
    <property type="match status" value="1"/>
</dbReference>
<dbReference type="EMBL" id="NEVH01020862">
    <property type="protein sequence ID" value="PNF20914.1"/>
    <property type="molecule type" value="Genomic_DNA"/>
</dbReference>
<feature type="compositionally biased region" description="Polar residues" evidence="10">
    <location>
        <begin position="1032"/>
        <end position="1054"/>
    </location>
</feature>
<dbReference type="PROSITE" id="PS50157">
    <property type="entry name" value="ZINC_FINGER_C2H2_2"/>
    <property type="match status" value="1"/>
</dbReference>
<feature type="compositionally biased region" description="Low complexity" evidence="10">
    <location>
        <begin position="1088"/>
        <end position="1100"/>
    </location>
</feature>
<feature type="region of interest" description="Disordered" evidence="10">
    <location>
        <begin position="441"/>
        <end position="488"/>
    </location>
</feature>
<organism evidence="16 17">
    <name type="scientific">Cryptotermes secundus</name>
    <dbReference type="NCBI Taxonomy" id="105785"/>
    <lineage>
        <taxon>Eukaryota</taxon>
        <taxon>Metazoa</taxon>
        <taxon>Ecdysozoa</taxon>
        <taxon>Arthropoda</taxon>
        <taxon>Hexapoda</taxon>
        <taxon>Insecta</taxon>
        <taxon>Pterygota</taxon>
        <taxon>Neoptera</taxon>
        <taxon>Polyneoptera</taxon>
        <taxon>Dictyoptera</taxon>
        <taxon>Blattodea</taxon>
        <taxon>Blattoidea</taxon>
        <taxon>Termitoidae</taxon>
        <taxon>Kalotermitidae</taxon>
        <taxon>Cryptotermitinae</taxon>
        <taxon>Cryptotermes</taxon>
    </lineage>
</organism>
<feature type="domain" description="Bromo" evidence="11">
    <location>
        <begin position="630"/>
        <end position="700"/>
    </location>
</feature>
<dbReference type="Gene3D" id="1.20.920.10">
    <property type="entry name" value="Bromodomain-like"/>
    <property type="match status" value="1"/>
</dbReference>
<gene>
    <name evidence="16" type="primary">Brpf1_1</name>
    <name evidence="16" type="ORF">B7P43_G11188</name>
</gene>
<keyword evidence="4 9" id="KW-0863">Zinc-finger</keyword>
<dbReference type="Pfam" id="PF10513">
    <property type="entry name" value="EPL1"/>
    <property type="match status" value="1"/>
</dbReference>
<dbReference type="PROSITE" id="PS50016">
    <property type="entry name" value="ZF_PHD_2"/>
    <property type="match status" value="1"/>
</dbReference>
<comment type="subcellular location">
    <subcellularLocation>
        <location evidence="1">Nucleus</location>
    </subcellularLocation>
</comment>
<dbReference type="PROSITE" id="PS51805">
    <property type="entry name" value="EPHD"/>
    <property type="match status" value="1"/>
</dbReference>
<dbReference type="GO" id="GO:0006357">
    <property type="term" value="P:regulation of transcription by RNA polymerase II"/>
    <property type="evidence" value="ECO:0007669"/>
    <property type="project" value="TreeGrafter"/>
</dbReference>
<evidence type="ECO:0000259" key="14">
    <source>
        <dbReference type="PROSITE" id="PS50812"/>
    </source>
</evidence>
<feature type="domain" description="PWWP" evidence="14">
    <location>
        <begin position="1226"/>
        <end position="1305"/>
    </location>
</feature>
<sequence>MNDKMGLDFDVLEFCRKLRNSKQPPYECPVAQCGKVYKSLCGLQYHLVNFDHNAPTPVNPVAAPGRKKGRGSHHSRTPTSTADLLTLPTREGLTYAEAQKMVEFEVDGRVTRVSIFDPLPLISKEEFEATYGSSNDSHIGNQSSADLHQSILASDEKVRLPEPSYTVLDSYNISDAPPRPNAYIRFIERSAEELDGEVEYDMDEEDCAWLNIINEQRAASGLSDVPVDTFELLMDRLEKESYFQSCGKGGDGAAPTVIDDDAVCCICMDGECQNSNVILFCDMCNLAVHQDCYGVPYIPEGQWLCRRCLQSPSRAVDCVLCPNNGGAFKQTDRGHWAHVVCALWIPEVRFANTVFLEPIDSIETIPPARWKLTCYICKQRGVGACIQCHKTNCYAAFHVTCAQQAGLFMKMDTVRDSHGGTGLDPGSVLVQKTAYCDAHTPGGLVDPDSRPRGSAPSASKQGTTPSGTGGAGETAREESRQKMKKARRLLAKKRSSVPVISIPTIPPDRIQEIASLVNVPKKSQLIQRLIAYWTLKRQFRNGVPLLRRLQSSHLARRDDPRPLQEVGELYRQLKYWQCLRQDLERARLLCELVRKREKLKKELCKVKELWMEVHLQPFVCFLRRLLDLVQSRDTGDIFSEPVDLSEVPDYSDVVTQPMDISTMRTKLENFQYSNLDAFEKDFNLMISNCMAYNSRDTIFYRAAIKMRDQGGALIRQARRDLEANGFDLTTGLLLPDGVTCAAQSCSSLSGTDSKSSHIPTPQLQQPSPQSLQSGVPQQQNLQASQQQHRQQPEEGLAGEIDRELATILDKNRLVASADRLSKLLELLDRSQGLRHGLARAKRVRLIKTEITKLRRRMALGGNGPQLHHPQSEAEDGFESDSEREESSEEEEDMEKLQLQQRPAKPISRHSTRRSSQQQQMSEDTGTSVVTSGTKEQEAEVKTTDTNVTSPINAVQSSGKQKSGRGRKKIGGKRQADEGTDSVISSKVASSTTPNTQNLNSAAGVSGPHSSLDPSMRDSSGGTVPATTPVKLTASSEQTHSGTVSQLTSVSPSGVNRRTAVLFTRKAAAAASAIKKPDTHSGAHGGTNSSASMSSSSSLISSRRRVGRPRKNLDALMNQCSVSTSNVEPNLHLSGTGDGDHASMLMPAPPLPCSESFTVYRRGGGDIPAETDEETQSDSTCSSCSTSEGSTGSSEDGSSSIDLQQRAVSGGESSGEEEGASSGSLEPLDLVWAKCRGYPWYPALIINPKMPRAGYLHNGVPIPAPPADVLALASNYEEPVYLVLFFDTKRTWQWLPRNKLEPLGIATEVDQAKLTESRKPADRKAVRKAYQEAMLHRCQVSGGQGKRSRAASIGNADLPVPTDEN</sequence>
<dbReference type="SMART" id="SM00293">
    <property type="entry name" value="PWWP"/>
    <property type="match status" value="1"/>
</dbReference>
<dbReference type="Proteomes" id="UP000235965">
    <property type="component" value="Unassembled WGS sequence"/>
</dbReference>
<dbReference type="InterPro" id="IPR013087">
    <property type="entry name" value="Znf_C2H2_type"/>
</dbReference>
<evidence type="ECO:0000259" key="13">
    <source>
        <dbReference type="PROSITE" id="PS50157"/>
    </source>
</evidence>
<feature type="compositionally biased region" description="Basic residues" evidence="10">
    <location>
        <begin position="65"/>
        <end position="76"/>
    </location>
</feature>
<keyword evidence="3" id="KW-0677">Repeat</keyword>
<dbReference type="PROSITE" id="PS50812">
    <property type="entry name" value="PWWP"/>
    <property type="match status" value="1"/>
</dbReference>
<comment type="caution">
    <text evidence="16">The sequence shown here is derived from an EMBL/GenBank/DDBJ whole genome shotgun (WGS) entry which is preliminary data.</text>
</comment>
<feature type="domain" description="C2H2-type" evidence="13">
    <location>
        <begin position="26"/>
        <end position="57"/>
    </location>
</feature>
<keyword evidence="17" id="KW-1185">Reference proteome</keyword>
<dbReference type="InterPro" id="IPR019787">
    <property type="entry name" value="Znf_PHD-finger"/>
</dbReference>
<evidence type="ECO:0000256" key="8">
    <source>
        <dbReference type="PROSITE-ProRule" id="PRU00035"/>
    </source>
</evidence>
<dbReference type="FunFam" id="2.30.30.140:FF:000008">
    <property type="entry name" value="Bromodomain containing 1, isoform CRA_b"/>
    <property type="match status" value="1"/>
</dbReference>
<dbReference type="GO" id="GO:0008270">
    <property type="term" value="F:zinc ion binding"/>
    <property type="evidence" value="ECO:0007669"/>
    <property type="project" value="UniProtKB-KW"/>
</dbReference>
<keyword evidence="6 8" id="KW-0103">Bromodomain</keyword>
<evidence type="ECO:0000256" key="4">
    <source>
        <dbReference type="ARBA" id="ARBA00022771"/>
    </source>
</evidence>
<dbReference type="CDD" id="cd15670">
    <property type="entry name" value="ePHD_BRPF"/>
    <property type="match status" value="1"/>
</dbReference>
<accession>A0A2J7PX71</accession>
<dbReference type="SUPFAM" id="SSF47370">
    <property type="entry name" value="Bromodomain"/>
    <property type="match status" value="1"/>
</dbReference>
<evidence type="ECO:0000256" key="6">
    <source>
        <dbReference type="ARBA" id="ARBA00023117"/>
    </source>
</evidence>
<dbReference type="InterPro" id="IPR011011">
    <property type="entry name" value="Znf_FYVE_PHD"/>
</dbReference>
<evidence type="ECO:0000313" key="16">
    <source>
        <dbReference type="EMBL" id="PNF20914.1"/>
    </source>
</evidence>
<feature type="domain" description="PHD-type" evidence="15">
    <location>
        <begin position="315"/>
        <end position="440"/>
    </location>
</feature>
<dbReference type="PROSITE" id="PS50014">
    <property type="entry name" value="BROMODOMAIN_2"/>
    <property type="match status" value="1"/>
</dbReference>
<keyword evidence="2" id="KW-0479">Metal-binding</keyword>
<dbReference type="Pfam" id="PF13831">
    <property type="entry name" value="PHD_2"/>
    <property type="match status" value="1"/>
</dbReference>
<feature type="compositionally biased region" description="Polar residues" evidence="10">
    <location>
        <begin position="920"/>
        <end position="933"/>
    </location>
</feature>
<feature type="compositionally biased region" description="Basic residues" evidence="10">
    <location>
        <begin position="961"/>
        <end position="971"/>
    </location>
</feature>
<feature type="domain" description="PHD-type" evidence="12">
    <location>
        <begin position="261"/>
        <end position="311"/>
    </location>
</feature>
<dbReference type="PROSITE" id="PS00028">
    <property type="entry name" value="ZINC_FINGER_C2H2_1"/>
    <property type="match status" value="1"/>
</dbReference>
<feature type="region of interest" description="Disordered" evidence="10">
    <location>
        <begin position="55"/>
        <end position="80"/>
    </location>
</feature>
<feature type="region of interest" description="Disordered" evidence="10">
    <location>
        <begin position="745"/>
        <end position="795"/>
    </location>
</feature>
<dbReference type="Pfam" id="PF00439">
    <property type="entry name" value="Bromodomain"/>
    <property type="match status" value="1"/>
</dbReference>
<dbReference type="InterPro" id="IPR019542">
    <property type="entry name" value="Enhancer_polycomb-like_N"/>
</dbReference>
<evidence type="ECO:0000256" key="9">
    <source>
        <dbReference type="PROSITE-ProRule" id="PRU00042"/>
    </source>
</evidence>
<dbReference type="Pfam" id="PF13832">
    <property type="entry name" value="zf-HC5HC2H_2"/>
    <property type="match status" value="1"/>
</dbReference>
<feature type="compositionally biased region" description="Low complexity" evidence="10">
    <location>
        <begin position="759"/>
        <end position="789"/>
    </location>
</feature>
<evidence type="ECO:0000256" key="10">
    <source>
        <dbReference type="SAM" id="MobiDB-lite"/>
    </source>
</evidence>
<dbReference type="InterPro" id="IPR001487">
    <property type="entry name" value="Bromodomain"/>
</dbReference>
<feature type="compositionally biased region" description="Low complexity" evidence="10">
    <location>
        <begin position="1176"/>
        <end position="1199"/>
    </location>
</feature>
<dbReference type="CDD" id="cd15572">
    <property type="entry name" value="PHD_BRPF"/>
    <property type="match status" value="1"/>
</dbReference>
<dbReference type="SMART" id="SM00297">
    <property type="entry name" value="BROMO"/>
    <property type="match status" value="1"/>
</dbReference>
<evidence type="ECO:0000256" key="7">
    <source>
        <dbReference type="ARBA" id="ARBA00023242"/>
    </source>
</evidence>
<evidence type="ECO:0000256" key="3">
    <source>
        <dbReference type="ARBA" id="ARBA00022737"/>
    </source>
</evidence>
<keyword evidence="5" id="KW-0862">Zinc</keyword>
<dbReference type="Gene3D" id="3.30.40.10">
    <property type="entry name" value="Zinc/RING finger domain, C3HC4 (zinc finger)"/>
    <property type="match status" value="2"/>
</dbReference>
<dbReference type="PROSITE" id="PS01359">
    <property type="entry name" value="ZF_PHD_1"/>
    <property type="match status" value="1"/>
</dbReference>
<dbReference type="SMART" id="SM00249">
    <property type="entry name" value="PHD"/>
    <property type="match status" value="2"/>
</dbReference>
<feature type="region of interest" description="Disordered" evidence="10">
    <location>
        <begin position="856"/>
        <end position="1054"/>
    </location>
</feature>
<dbReference type="InterPro" id="IPR034732">
    <property type="entry name" value="EPHD"/>
</dbReference>
<dbReference type="FunFam" id="3.30.40.10:FF:000008">
    <property type="entry name" value="Bromodomain containing 1, isoform CRA_a"/>
    <property type="match status" value="1"/>
</dbReference>
<evidence type="ECO:0000259" key="11">
    <source>
        <dbReference type="PROSITE" id="PS50014"/>
    </source>
</evidence>
<dbReference type="PANTHER" id="PTHR13793:SF107">
    <property type="entry name" value="BROMODOMAIN-CONTAINING PROTEIN HOMOLOG"/>
    <property type="match status" value="1"/>
</dbReference>
<dbReference type="Pfam" id="PF00855">
    <property type="entry name" value="PWWP"/>
    <property type="match status" value="1"/>
</dbReference>
<dbReference type="Gene3D" id="2.30.30.140">
    <property type="match status" value="1"/>
</dbReference>
<feature type="compositionally biased region" description="Polar residues" evidence="10">
    <location>
        <begin position="456"/>
        <end position="465"/>
    </location>
</feature>
<dbReference type="SUPFAM" id="SSF57903">
    <property type="entry name" value="FYVE/PHD zinc finger"/>
    <property type="match status" value="1"/>
</dbReference>
<dbReference type="InterPro" id="IPR013083">
    <property type="entry name" value="Znf_RING/FYVE/PHD"/>
</dbReference>
<evidence type="ECO:0000256" key="2">
    <source>
        <dbReference type="ARBA" id="ARBA00022723"/>
    </source>
</evidence>
<feature type="compositionally biased region" description="Low complexity" evidence="10">
    <location>
        <begin position="55"/>
        <end position="64"/>
    </location>
</feature>
<feature type="region of interest" description="Disordered" evidence="10">
    <location>
        <begin position="1123"/>
        <end position="1222"/>
    </location>
</feature>
<evidence type="ECO:0000256" key="5">
    <source>
        <dbReference type="ARBA" id="ARBA00022833"/>
    </source>
</evidence>
<dbReference type="InterPro" id="IPR050701">
    <property type="entry name" value="Histone_Mod_Regulator"/>
</dbReference>
<feature type="region of interest" description="Disordered" evidence="10">
    <location>
        <begin position="1071"/>
        <end position="1109"/>
    </location>
</feature>
<dbReference type="FunFam" id="3.30.40.10:FF:000007">
    <property type="entry name" value="Bromodomain containing 1, isoform CRA_b"/>
    <property type="match status" value="1"/>
</dbReference>
<dbReference type="InterPro" id="IPR000313">
    <property type="entry name" value="PWWP_dom"/>
</dbReference>
<name>A0A2J7PX71_9NEOP</name>
<feature type="compositionally biased region" description="Polar residues" evidence="10">
    <location>
        <begin position="943"/>
        <end position="954"/>
    </location>
</feature>
<dbReference type="OrthoDB" id="20839at2759"/>
<dbReference type="InterPro" id="IPR036427">
    <property type="entry name" value="Bromodomain-like_sf"/>
</dbReference>